<sequence>MAYVVRMATIDETPEGLHLRMSSWERLGSLHGDLLIPRASVVSSEIVPDPWQILRGWRAPGTGIPFVIMLGTMRYQGLKDFCVIYRRRPAHVITSREFGFSRVIATLNITERQQFTNGDGTAADNPPG</sequence>
<protein>
    <submittedName>
        <fullName evidence="1">Unannotated protein</fullName>
    </submittedName>
</protein>
<reference evidence="1" key="1">
    <citation type="submission" date="2020-05" db="EMBL/GenBank/DDBJ databases">
        <authorList>
            <person name="Chiriac C."/>
            <person name="Salcher M."/>
            <person name="Ghai R."/>
            <person name="Kavagutti S V."/>
        </authorList>
    </citation>
    <scope>NUCLEOTIDE SEQUENCE</scope>
</reference>
<proteinExistence type="predicted"/>
<organism evidence="1">
    <name type="scientific">freshwater metagenome</name>
    <dbReference type="NCBI Taxonomy" id="449393"/>
    <lineage>
        <taxon>unclassified sequences</taxon>
        <taxon>metagenomes</taxon>
        <taxon>ecological metagenomes</taxon>
    </lineage>
</organism>
<name>A0A6J7MBB3_9ZZZZ</name>
<evidence type="ECO:0000313" key="1">
    <source>
        <dbReference type="EMBL" id="CAB4977927.1"/>
    </source>
</evidence>
<dbReference type="EMBL" id="CAFBOM010000033">
    <property type="protein sequence ID" value="CAB4977927.1"/>
    <property type="molecule type" value="Genomic_DNA"/>
</dbReference>
<dbReference type="AlphaFoldDB" id="A0A6J7MBB3"/>
<gene>
    <name evidence="1" type="ORF">UFOPK3957_00313</name>
</gene>
<accession>A0A6J7MBB3</accession>